<evidence type="ECO:0000259" key="2">
    <source>
        <dbReference type="Pfam" id="PF23437"/>
    </source>
</evidence>
<dbReference type="OrthoDB" id="50259at2157"/>
<evidence type="ECO:0000256" key="1">
    <source>
        <dbReference type="SAM" id="MobiDB-lite"/>
    </source>
</evidence>
<keyword evidence="4" id="KW-1185">Reference proteome</keyword>
<dbReference type="RefSeq" id="WP_008849819.1">
    <property type="nucleotide sequence ID" value="NZ_AOJH01000096.1"/>
</dbReference>
<gene>
    <name evidence="3" type="ORF">C468_15814</name>
</gene>
<evidence type="ECO:0000313" key="4">
    <source>
        <dbReference type="Proteomes" id="UP000011546"/>
    </source>
</evidence>
<evidence type="ECO:0000313" key="3">
    <source>
        <dbReference type="EMBL" id="EMA58365.1"/>
    </source>
</evidence>
<reference evidence="3 4" key="1">
    <citation type="journal article" date="2014" name="PLoS Genet.">
        <title>Phylogenetically driven sequencing of extremely halophilic archaea reveals strategies for static and dynamic osmo-response.</title>
        <authorList>
            <person name="Becker E.A."/>
            <person name="Seitzer P.M."/>
            <person name="Tritt A."/>
            <person name="Larsen D."/>
            <person name="Krusor M."/>
            <person name="Yao A.I."/>
            <person name="Wu D."/>
            <person name="Madern D."/>
            <person name="Eisen J.A."/>
            <person name="Darling A.E."/>
            <person name="Facciotti M.T."/>
        </authorList>
    </citation>
    <scope>NUCLEOTIDE SEQUENCE [LARGE SCALE GENOMIC DNA]</scope>
    <source>
        <strain evidence="3 4">JCM 14978</strain>
    </source>
</reference>
<name>M0NNZ4_9EURY</name>
<feature type="domain" description="DUF7122" evidence="2">
    <location>
        <begin position="5"/>
        <end position="81"/>
    </location>
</feature>
<feature type="region of interest" description="Disordered" evidence="1">
    <location>
        <begin position="1"/>
        <end position="31"/>
    </location>
</feature>
<dbReference type="STRING" id="1230456.C468_15814"/>
<dbReference type="InterPro" id="IPR055546">
    <property type="entry name" value="DUF7122"/>
</dbReference>
<feature type="compositionally biased region" description="Basic and acidic residues" evidence="1">
    <location>
        <begin position="11"/>
        <end position="31"/>
    </location>
</feature>
<dbReference type="PATRIC" id="fig|1230456.3.peg.3152"/>
<dbReference type="EMBL" id="AOJH01000096">
    <property type="protein sequence ID" value="EMA58365.1"/>
    <property type="molecule type" value="Genomic_DNA"/>
</dbReference>
<protein>
    <recommendedName>
        <fullName evidence="2">DUF7122 domain-containing protein</fullName>
    </recommendedName>
</protein>
<comment type="caution">
    <text evidence="3">The sequence shown here is derived from an EMBL/GenBank/DDBJ whole genome shotgun (WGS) entry which is preliminary data.</text>
</comment>
<dbReference type="Pfam" id="PF23437">
    <property type="entry name" value="DUF7122"/>
    <property type="match status" value="1"/>
</dbReference>
<dbReference type="Proteomes" id="UP000011546">
    <property type="component" value="Unassembled WGS sequence"/>
</dbReference>
<feature type="compositionally biased region" description="Acidic residues" evidence="1">
    <location>
        <begin position="1"/>
        <end position="10"/>
    </location>
</feature>
<accession>M0NNZ4</accession>
<dbReference type="AlphaFoldDB" id="M0NNZ4"/>
<sequence>MSDASTDESNDGQRFDRLPETPADREVEGRASRREVLDWWAERFGIEPSVFEEYSFWEKGAGKVWIFNGEATDPSAVEAIGMTFLRTRQEHWKPTSRAATRFGHHATTNVIELDPEQASRFAAGDDQDLPEWEGDWGYLIATHEIAGGQAPIGVGLYLYDELRSVVPKGSRADLPVVE</sequence>
<organism evidence="3 4">
    <name type="scientific">Halorubrum kocurii JCM 14978</name>
    <dbReference type="NCBI Taxonomy" id="1230456"/>
    <lineage>
        <taxon>Archaea</taxon>
        <taxon>Methanobacteriati</taxon>
        <taxon>Methanobacteriota</taxon>
        <taxon>Stenosarchaea group</taxon>
        <taxon>Halobacteria</taxon>
        <taxon>Halobacteriales</taxon>
        <taxon>Haloferacaceae</taxon>
        <taxon>Halorubrum</taxon>
    </lineage>
</organism>
<proteinExistence type="predicted"/>